<evidence type="ECO:0000256" key="1">
    <source>
        <dbReference type="ARBA" id="ARBA00023002"/>
    </source>
</evidence>
<dbReference type="FunFam" id="3.40.50.970:FF:000055">
    <property type="entry name" value="2-oxoisovalerate dehydrogenase subunit alpha"/>
    <property type="match status" value="1"/>
</dbReference>
<dbReference type="InParanoid" id="A8NS06"/>
<sequence length="449" mass="50386">MIRPSRFVQRLAGKATLKPLKHAHLARPYAPSAQNLPKSNSPIVSKLDFFNSVTGDGTQIPTYRVLDGAGKPLEGAELPEMDEAYARRLYEYMQLLPTLDNVLYNIQRQGKISFYMTSYGEEATIIGSAAGLENDDEVLGQYREMGVLLWRGFGLDKVMGQCFGNEEDTSGKGRQMPVHFGSPEHHFHTISSPLGTQIPQAAGVGFALRRDPNRRSRSIAACYFGEGAASEGDFHAGLMLASTIPAPTLYIARNNGFAISTPSSEQYHGDGIASRGPGYGIDTIRVDGNDVLAVINAVREARRRCLGQGRAVLIEAMSYRVGHHSTSDDSFAYRPRSEVEDRKRLDNPILRFRYFLESRGWWNNEAEEELKARLKADVMKAFKRSESLKRWELGELFTDVYGGEEPWNIREQRQELATLLKKYGNAWEPWRKELTKFKNNGEDLLKSAP</sequence>
<feature type="domain" description="Dehydrogenase E1 component" evidence="3">
    <location>
        <begin position="92"/>
        <end position="389"/>
    </location>
</feature>
<comment type="caution">
    <text evidence="4">The sequence shown here is derived from an EMBL/GenBank/DDBJ whole genome shotgun (WGS) entry which is preliminary data.</text>
</comment>
<comment type="cofactor">
    <cofactor evidence="2">
        <name>thiamine diphosphate</name>
        <dbReference type="ChEBI" id="CHEBI:58937"/>
    </cofactor>
</comment>
<protein>
    <recommendedName>
        <fullName evidence="2">2-oxoisovalerate dehydrogenase subunit alpha</fullName>
        <ecNumber evidence="2">1.2.4.4</ecNumber>
    </recommendedName>
    <alternativeName>
        <fullName evidence="2">Branched-chain alpha-keto acid dehydrogenase E1 component alpha chain</fullName>
    </alternativeName>
</protein>
<dbReference type="OrthoDB" id="3845at2759"/>
<dbReference type="PANTHER" id="PTHR43380">
    <property type="entry name" value="2-OXOISOVALERATE DEHYDROGENASE SUBUNIT ALPHA, MITOCHONDRIAL"/>
    <property type="match status" value="1"/>
</dbReference>
<keyword evidence="1 2" id="KW-0560">Oxidoreductase</keyword>
<dbReference type="InterPro" id="IPR001017">
    <property type="entry name" value="DH_E1"/>
</dbReference>
<comment type="catalytic activity">
    <reaction evidence="2">
        <text>N(6)-[(R)-lipoyl]-L-lysyl-[protein] + 3-methyl-2-oxobutanoate + H(+) = N(6)-[(R)-S(8)-2-methylpropanoyldihydrolipoyl]-L-lysyl-[protein] + CO2</text>
        <dbReference type="Rhea" id="RHEA:13457"/>
        <dbReference type="Rhea" id="RHEA-COMP:10474"/>
        <dbReference type="Rhea" id="RHEA-COMP:10497"/>
        <dbReference type="ChEBI" id="CHEBI:11851"/>
        <dbReference type="ChEBI" id="CHEBI:15378"/>
        <dbReference type="ChEBI" id="CHEBI:16526"/>
        <dbReference type="ChEBI" id="CHEBI:83099"/>
        <dbReference type="ChEBI" id="CHEBI:83142"/>
        <dbReference type="EC" id="1.2.4.4"/>
    </reaction>
</comment>
<keyword evidence="5" id="KW-1185">Reference proteome</keyword>
<dbReference type="eggNOG" id="KOG1182">
    <property type="taxonomic scope" value="Eukaryota"/>
</dbReference>
<comment type="function">
    <text evidence="2">The branched-chain alpha-keto dehydrogenase complex catalyzes the overall conversion of alpha-keto acids to acyl-CoA and CO(2). It contains multiple copies of three enzymatic components: branched-chain alpha-keto acid decarboxylase (E1), lipoamide acyltransferase (E2) and lipoamide dehydrogenase (E3).</text>
</comment>
<evidence type="ECO:0000313" key="4">
    <source>
        <dbReference type="EMBL" id="EAU85969.2"/>
    </source>
</evidence>
<dbReference type="PANTHER" id="PTHR43380:SF1">
    <property type="entry name" value="2-OXOISOVALERATE DEHYDROGENASE SUBUNIT ALPHA, MITOCHONDRIAL"/>
    <property type="match status" value="1"/>
</dbReference>
<dbReference type="Proteomes" id="UP000001861">
    <property type="component" value="Unassembled WGS sequence"/>
</dbReference>
<keyword evidence="2" id="KW-0786">Thiamine pyrophosphate</keyword>
<comment type="similarity">
    <text evidence="2">Belongs to the BCKDHA family.</text>
</comment>
<dbReference type="InterPro" id="IPR029061">
    <property type="entry name" value="THDP-binding"/>
</dbReference>
<reference evidence="4 5" key="1">
    <citation type="journal article" date="2010" name="Proc. Natl. Acad. Sci. U.S.A.">
        <title>Insights into evolution of multicellular fungi from the assembled chromosomes of the mushroom Coprinopsis cinerea (Coprinus cinereus).</title>
        <authorList>
            <person name="Stajich J.E."/>
            <person name="Wilke S.K."/>
            <person name="Ahren D."/>
            <person name="Au C.H."/>
            <person name="Birren B.W."/>
            <person name="Borodovsky M."/>
            <person name="Burns C."/>
            <person name="Canback B."/>
            <person name="Casselton L.A."/>
            <person name="Cheng C.K."/>
            <person name="Deng J."/>
            <person name="Dietrich F.S."/>
            <person name="Fargo D.C."/>
            <person name="Farman M.L."/>
            <person name="Gathman A.C."/>
            <person name="Goldberg J."/>
            <person name="Guigo R."/>
            <person name="Hoegger P.J."/>
            <person name="Hooker J.B."/>
            <person name="Huggins A."/>
            <person name="James T.Y."/>
            <person name="Kamada T."/>
            <person name="Kilaru S."/>
            <person name="Kodira C."/>
            <person name="Kues U."/>
            <person name="Kupfer D."/>
            <person name="Kwan H.S."/>
            <person name="Lomsadze A."/>
            <person name="Li W."/>
            <person name="Lilly W.W."/>
            <person name="Ma L.J."/>
            <person name="Mackey A.J."/>
            <person name="Manning G."/>
            <person name="Martin F."/>
            <person name="Muraguchi H."/>
            <person name="Natvig D.O."/>
            <person name="Palmerini H."/>
            <person name="Ramesh M.A."/>
            <person name="Rehmeyer C.J."/>
            <person name="Roe B.A."/>
            <person name="Shenoy N."/>
            <person name="Stanke M."/>
            <person name="Ter-Hovhannisyan V."/>
            <person name="Tunlid A."/>
            <person name="Velagapudi R."/>
            <person name="Vision T.J."/>
            <person name="Zeng Q."/>
            <person name="Zolan M.E."/>
            <person name="Pukkila P.J."/>
        </authorList>
    </citation>
    <scope>NUCLEOTIDE SEQUENCE [LARGE SCALE GENOMIC DNA]</scope>
    <source>
        <strain evidence="5">Okayama-7 / 130 / ATCC MYA-4618 / FGSC 9003</strain>
    </source>
</reference>
<dbReference type="EMBL" id="AACS02000008">
    <property type="protein sequence ID" value="EAU85969.2"/>
    <property type="molecule type" value="Genomic_DNA"/>
</dbReference>
<organism evidence="4 5">
    <name type="scientific">Coprinopsis cinerea (strain Okayama-7 / 130 / ATCC MYA-4618 / FGSC 9003)</name>
    <name type="common">Inky cap fungus</name>
    <name type="synonym">Hormographiella aspergillata</name>
    <dbReference type="NCBI Taxonomy" id="240176"/>
    <lineage>
        <taxon>Eukaryota</taxon>
        <taxon>Fungi</taxon>
        <taxon>Dikarya</taxon>
        <taxon>Basidiomycota</taxon>
        <taxon>Agaricomycotina</taxon>
        <taxon>Agaricomycetes</taxon>
        <taxon>Agaricomycetidae</taxon>
        <taxon>Agaricales</taxon>
        <taxon>Agaricineae</taxon>
        <taxon>Psathyrellaceae</taxon>
        <taxon>Coprinopsis</taxon>
    </lineage>
</organism>
<dbReference type="STRING" id="240176.A8NS06"/>
<dbReference type="RefSeq" id="XP_001835904.2">
    <property type="nucleotide sequence ID" value="XM_001835852.2"/>
</dbReference>
<dbReference type="Gene3D" id="3.40.50.970">
    <property type="match status" value="1"/>
</dbReference>
<dbReference type="SUPFAM" id="SSF52518">
    <property type="entry name" value="Thiamin diphosphate-binding fold (THDP-binding)"/>
    <property type="match status" value="1"/>
</dbReference>
<dbReference type="GeneID" id="6012439"/>
<dbReference type="OMA" id="GMFRGVN"/>
<evidence type="ECO:0000259" key="3">
    <source>
        <dbReference type="Pfam" id="PF00676"/>
    </source>
</evidence>
<dbReference type="AlphaFoldDB" id="A8NS06"/>
<evidence type="ECO:0000256" key="2">
    <source>
        <dbReference type="RuleBase" id="RU365014"/>
    </source>
</evidence>
<dbReference type="CDD" id="cd02000">
    <property type="entry name" value="TPP_E1_PDC_ADC_BCADC"/>
    <property type="match status" value="1"/>
</dbReference>
<gene>
    <name evidence="4" type="ORF">CC1G_02992</name>
</gene>
<dbReference type="GO" id="GO:0009083">
    <property type="term" value="P:branched-chain amino acid catabolic process"/>
    <property type="evidence" value="ECO:0007669"/>
    <property type="project" value="TreeGrafter"/>
</dbReference>
<dbReference type="KEGG" id="cci:CC1G_02992"/>
<dbReference type="HOGENOM" id="CLU_029393_1_2_1"/>
<accession>A8NS06</accession>
<dbReference type="InterPro" id="IPR050771">
    <property type="entry name" value="Alpha-ketoacid_DH_E1_comp"/>
</dbReference>
<name>A8NS06_COPC7</name>
<dbReference type="Pfam" id="PF00676">
    <property type="entry name" value="E1_dh"/>
    <property type="match status" value="1"/>
</dbReference>
<evidence type="ECO:0000313" key="5">
    <source>
        <dbReference type="Proteomes" id="UP000001861"/>
    </source>
</evidence>
<proteinExistence type="inferred from homology"/>
<dbReference type="VEuPathDB" id="FungiDB:CC1G_02992"/>
<dbReference type="EC" id="1.2.4.4" evidence="2"/>
<dbReference type="GO" id="GO:0003863">
    <property type="term" value="F:branched-chain 2-oxo acid dehydrogenase activity"/>
    <property type="evidence" value="ECO:0007669"/>
    <property type="project" value="UniProtKB-EC"/>
</dbReference>